<evidence type="ECO:0000256" key="1">
    <source>
        <dbReference type="SAM" id="MobiDB-lite"/>
    </source>
</evidence>
<accession>A0ABW0S666</accession>
<name>A0ABW0S666_9BURK</name>
<keyword evidence="3" id="KW-1185">Reference proteome</keyword>
<organism evidence="2 3">
    <name type="scientific">Massilia aerilata</name>
    <dbReference type="NCBI Taxonomy" id="453817"/>
    <lineage>
        <taxon>Bacteria</taxon>
        <taxon>Pseudomonadati</taxon>
        <taxon>Pseudomonadota</taxon>
        <taxon>Betaproteobacteria</taxon>
        <taxon>Burkholderiales</taxon>
        <taxon>Oxalobacteraceae</taxon>
        <taxon>Telluria group</taxon>
        <taxon>Massilia</taxon>
    </lineage>
</organism>
<proteinExistence type="predicted"/>
<evidence type="ECO:0000313" key="3">
    <source>
        <dbReference type="Proteomes" id="UP001596086"/>
    </source>
</evidence>
<comment type="caution">
    <text evidence="2">The sequence shown here is derived from an EMBL/GenBank/DDBJ whole genome shotgun (WGS) entry which is preliminary data.</text>
</comment>
<feature type="region of interest" description="Disordered" evidence="1">
    <location>
        <begin position="74"/>
        <end position="130"/>
    </location>
</feature>
<sequence>MELHMNAVIDGLPNTGMTSLPDRQTTTRVAAGIAISLAVHALLLAIYRQPQPSALPAAVSEPLTVRLQAAPEKPLVTEPVRPPKQAEAPAKPAPRTPRRIIAVAPQPAASEEKPFAVETPPPADTASRDTPRFNLDAARNVARRVANEPDPAKVGTALERLPPPPLQTESKLERGIKGARRPDCKDGVPGGLLAPIFLAMDKKDSGCKW</sequence>
<evidence type="ECO:0000313" key="2">
    <source>
        <dbReference type="EMBL" id="MFC5552024.1"/>
    </source>
</evidence>
<feature type="region of interest" description="Disordered" evidence="1">
    <location>
        <begin position="154"/>
        <end position="186"/>
    </location>
</feature>
<dbReference type="EMBL" id="JBHSMZ010000026">
    <property type="protein sequence ID" value="MFC5552024.1"/>
    <property type="molecule type" value="Genomic_DNA"/>
</dbReference>
<gene>
    <name evidence="2" type="ORF">ACFPO9_26205</name>
</gene>
<reference evidence="3" key="1">
    <citation type="journal article" date="2019" name="Int. J. Syst. Evol. Microbiol.">
        <title>The Global Catalogue of Microorganisms (GCM) 10K type strain sequencing project: providing services to taxonomists for standard genome sequencing and annotation.</title>
        <authorList>
            <consortium name="The Broad Institute Genomics Platform"/>
            <consortium name="The Broad Institute Genome Sequencing Center for Infectious Disease"/>
            <person name="Wu L."/>
            <person name="Ma J."/>
        </authorList>
    </citation>
    <scope>NUCLEOTIDE SEQUENCE [LARGE SCALE GENOMIC DNA]</scope>
    <source>
        <strain evidence="3">CGMCC 4.5798</strain>
    </source>
</reference>
<protein>
    <recommendedName>
        <fullName evidence="4">Energy transducer TonB</fullName>
    </recommendedName>
</protein>
<feature type="compositionally biased region" description="Basic and acidic residues" evidence="1">
    <location>
        <begin position="170"/>
        <end position="186"/>
    </location>
</feature>
<evidence type="ECO:0008006" key="4">
    <source>
        <dbReference type="Google" id="ProtNLM"/>
    </source>
</evidence>
<dbReference type="Proteomes" id="UP001596086">
    <property type="component" value="Unassembled WGS sequence"/>
</dbReference>
<dbReference type="RefSeq" id="WP_379777062.1">
    <property type="nucleotide sequence ID" value="NZ_JBHSMZ010000026.1"/>
</dbReference>